<evidence type="ECO:0000256" key="16">
    <source>
        <dbReference type="ARBA" id="ARBA00023209"/>
    </source>
</evidence>
<comment type="pathway">
    <text evidence="3 18">Phospholipid metabolism; CDP-diacylglycerol biosynthesis; CDP-diacylglycerol from sn-glycerol 3-phosphate: step 3/3.</text>
</comment>
<keyword evidence="15 19" id="KW-0472">Membrane</keyword>
<evidence type="ECO:0000256" key="11">
    <source>
        <dbReference type="ARBA" id="ARBA00022692"/>
    </source>
</evidence>
<comment type="subcellular location">
    <subcellularLocation>
        <location evidence="2">Cell membrane</location>
        <topology evidence="2">Multi-pass membrane protein</topology>
    </subcellularLocation>
</comment>
<comment type="catalytic activity">
    <reaction evidence="1 18">
        <text>a 1,2-diacyl-sn-glycero-3-phosphate + CTP + H(+) = a CDP-1,2-diacyl-sn-glycerol + diphosphate</text>
        <dbReference type="Rhea" id="RHEA:16229"/>
        <dbReference type="ChEBI" id="CHEBI:15378"/>
        <dbReference type="ChEBI" id="CHEBI:33019"/>
        <dbReference type="ChEBI" id="CHEBI:37563"/>
        <dbReference type="ChEBI" id="CHEBI:58332"/>
        <dbReference type="ChEBI" id="CHEBI:58608"/>
        <dbReference type="EC" id="2.7.7.41"/>
    </reaction>
</comment>
<evidence type="ECO:0000256" key="2">
    <source>
        <dbReference type="ARBA" id="ARBA00004651"/>
    </source>
</evidence>
<evidence type="ECO:0000256" key="8">
    <source>
        <dbReference type="ARBA" id="ARBA00022475"/>
    </source>
</evidence>
<dbReference type="InterPro" id="IPR000374">
    <property type="entry name" value="PC_trans"/>
</dbReference>
<comment type="pathway">
    <text evidence="4">Lipid metabolism.</text>
</comment>
<dbReference type="GO" id="GO:0004605">
    <property type="term" value="F:phosphatidate cytidylyltransferase activity"/>
    <property type="evidence" value="ECO:0007669"/>
    <property type="project" value="UniProtKB-EC"/>
</dbReference>
<feature type="transmembrane region" description="Helical" evidence="19">
    <location>
        <begin position="5"/>
        <end position="20"/>
    </location>
</feature>
<sequence>MDPRRLYSAIVFIPLLYAGIRYSPPWLLSLLIGTASLFALWEFLTLYFGPTASLGTKIISCLGAVILLVAMDTGYSQAVNIWLLGIVMVVLTGFFISPTAMRQRLPVWAAYPFGILYVVVLLGHFILLRQLPHGIALIFFVLAITWLADTGGFVVGLSLGRHALAPTLSPKKTVEGLMGGVLFSVLGGLISHFWFLPFFSLGECAILGMGMAIIGALGDLAESAIKRSVSIKDSGTIIPGHGGVLDRVDSLLFTGPAFYYYALFAGSS</sequence>
<organism evidence="20 21">
    <name type="scientific">Candidatus Nitrospira neomarina</name>
    <dbReference type="NCBI Taxonomy" id="3020899"/>
    <lineage>
        <taxon>Bacteria</taxon>
        <taxon>Pseudomonadati</taxon>
        <taxon>Nitrospirota</taxon>
        <taxon>Nitrospiria</taxon>
        <taxon>Nitrospirales</taxon>
        <taxon>Nitrospiraceae</taxon>
        <taxon>Nitrospira</taxon>
    </lineage>
</organism>
<dbReference type="EMBL" id="CP116968">
    <property type="protein sequence ID" value="WNM63948.1"/>
    <property type="molecule type" value="Genomic_DNA"/>
</dbReference>
<keyword evidence="8" id="KW-1003">Cell membrane</keyword>
<dbReference type="Proteomes" id="UP001302494">
    <property type="component" value="Chromosome"/>
</dbReference>
<dbReference type="EC" id="2.7.7.41" evidence="6 18"/>
<evidence type="ECO:0000313" key="21">
    <source>
        <dbReference type="Proteomes" id="UP001302494"/>
    </source>
</evidence>
<dbReference type="RefSeq" id="WP_312748766.1">
    <property type="nucleotide sequence ID" value="NZ_CP116968.1"/>
</dbReference>
<dbReference type="KEGG" id="nneo:PQG83_09370"/>
<accession>A0AA96GRG5</accession>
<gene>
    <name evidence="20" type="ORF">PQG83_09370</name>
</gene>
<evidence type="ECO:0000256" key="19">
    <source>
        <dbReference type="SAM" id="Phobius"/>
    </source>
</evidence>
<evidence type="ECO:0000256" key="13">
    <source>
        <dbReference type="ARBA" id="ARBA00022989"/>
    </source>
</evidence>
<dbReference type="AlphaFoldDB" id="A0AA96GRG5"/>
<keyword evidence="12 18" id="KW-0548">Nucleotidyltransferase</keyword>
<keyword evidence="16" id="KW-0594">Phospholipid biosynthesis</keyword>
<evidence type="ECO:0000256" key="1">
    <source>
        <dbReference type="ARBA" id="ARBA00001698"/>
    </source>
</evidence>
<feature type="transmembrane region" description="Helical" evidence="19">
    <location>
        <begin position="54"/>
        <end position="71"/>
    </location>
</feature>
<keyword evidence="10 18" id="KW-0808">Transferase</keyword>
<feature type="transmembrane region" description="Helical" evidence="19">
    <location>
        <begin position="77"/>
        <end position="96"/>
    </location>
</feature>
<evidence type="ECO:0000256" key="9">
    <source>
        <dbReference type="ARBA" id="ARBA00022516"/>
    </source>
</evidence>
<keyword evidence="13 19" id="KW-1133">Transmembrane helix</keyword>
<evidence type="ECO:0000256" key="18">
    <source>
        <dbReference type="RuleBase" id="RU003938"/>
    </source>
</evidence>
<keyword evidence="17" id="KW-1208">Phospholipid metabolism</keyword>
<keyword evidence="21" id="KW-1185">Reference proteome</keyword>
<feature type="transmembrane region" description="Helical" evidence="19">
    <location>
        <begin position="108"/>
        <end position="128"/>
    </location>
</feature>
<evidence type="ECO:0000256" key="14">
    <source>
        <dbReference type="ARBA" id="ARBA00023098"/>
    </source>
</evidence>
<keyword evidence="14" id="KW-0443">Lipid metabolism</keyword>
<dbReference type="GO" id="GO:0005886">
    <property type="term" value="C:plasma membrane"/>
    <property type="evidence" value="ECO:0007669"/>
    <property type="project" value="UniProtKB-SubCell"/>
</dbReference>
<evidence type="ECO:0000256" key="17">
    <source>
        <dbReference type="ARBA" id="ARBA00023264"/>
    </source>
</evidence>
<evidence type="ECO:0000256" key="5">
    <source>
        <dbReference type="ARBA" id="ARBA00010185"/>
    </source>
</evidence>
<keyword evidence="11 18" id="KW-0812">Transmembrane</keyword>
<dbReference type="PROSITE" id="PS01315">
    <property type="entry name" value="CDS"/>
    <property type="match status" value="1"/>
</dbReference>
<evidence type="ECO:0000256" key="4">
    <source>
        <dbReference type="ARBA" id="ARBA00005189"/>
    </source>
</evidence>
<dbReference type="PANTHER" id="PTHR46382">
    <property type="entry name" value="PHOSPHATIDATE CYTIDYLYLTRANSFERASE"/>
    <property type="match status" value="1"/>
</dbReference>
<dbReference type="PANTHER" id="PTHR46382:SF1">
    <property type="entry name" value="PHOSPHATIDATE CYTIDYLYLTRANSFERASE"/>
    <property type="match status" value="1"/>
</dbReference>
<comment type="similarity">
    <text evidence="5 18">Belongs to the CDS family.</text>
</comment>
<evidence type="ECO:0000256" key="15">
    <source>
        <dbReference type="ARBA" id="ARBA00023136"/>
    </source>
</evidence>
<keyword evidence="9" id="KW-0444">Lipid biosynthesis</keyword>
<evidence type="ECO:0000256" key="10">
    <source>
        <dbReference type="ARBA" id="ARBA00022679"/>
    </source>
</evidence>
<feature type="transmembrane region" description="Helical" evidence="19">
    <location>
        <begin position="134"/>
        <end position="157"/>
    </location>
</feature>
<feature type="transmembrane region" description="Helical" evidence="19">
    <location>
        <begin position="177"/>
        <end position="199"/>
    </location>
</feature>
<evidence type="ECO:0000256" key="3">
    <source>
        <dbReference type="ARBA" id="ARBA00005119"/>
    </source>
</evidence>
<evidence type="ECO:0000256" key="12">
    <source>
        <dbReference type="ARBA" id="ARBA00022695"/>
    </source>
</evidence>
<reference evidence="20 21" key="1">
    <citation type="submission" date="2023-01" db="EMBL/GenBank/DDBJ databases">
        <title>Cultivation and genomic characterization of new, ubiquitous marine nitrite-oxidizing bacteria from the Nitrospirales.</title>
        <authorList>
            <person name="Mueller A.J."/>
            <person name="Daebeler A."/>
            <person name="Herbold C.W."/>
            <person name="Kirkegaard R.H."/>
            <person name="Daims H."/>
        </authorList>
    </citation>
    <scope>NUCLEOTIDE SEQUENCE [LARGE SCALE GENOMIC DNA]</scope>
    <source>
        <strain evidence="20 21">DK</strain>
    </source>
</reference>
<protein>
    <recommendedName>
        <fullName evidence="7 18">Phosphatidate cytidylyltransferase</fullName>
        <ecNumber evidence="6 18">2.7.7.41</ecNumber>
    </recommendedName>
</protein>
<dbReference type="Pfam" id="PF01148">
    <property type="entry name" value="CTP_transf_1"/>
    <property type="match status" value="1"/>
</dbReference>
<dbReference type="GO" id="GO:0016024">
    <property type="term" value="P:CDP-diacylglycerol biosynthetic process"/>
    <property type="evidence" value="ECO:0007669"/>
    <property type="project" value="TreeGrafter"/>
</dbReference>
<name>A0AA96GRG5_9BACT</name>
<evidence type="ECO:0000256" key="7">
    <source>
        <dbReference type="ARBA" id="ARBA00019373"/>
    </source>
</evidence>
<evidence type="ECO:0000313" key="20">
    <source>
        <dbReference type="EMBL" id="WNM63948.1"/>
    </source>
</evidence>
<evidence type="ECO:0000256" key="6">
    <source>
        <dbReference type="ARBA" id="ARBA00012487"/>
    </source>
</evidence>
<proteinExistence type="inferred from homology"/>